<sequence>MADDEDVSSSQEIDFCTLGMFILDEIHYQPPQPSVYNILGGSGTYATLGARIFSPAPKDSRKVSWIVDVGSDFPEEVVTQLKSWQTSCLFRRDSSRLTTRGWNSFDENEDRAFSYMTPKLRLEPKDLTIPLLSSKAYHLNCSPTRCISIVAHIMSMRRQLYLPKPLFIWEPVPDLCVPSELLNLTNALPYIDVCSPNHSELASLMGDSGIDAETGDVDTAAVERACEQLLESMPLNQTFALVVRAGAKGCYIAKNGGVLKKPKKKKRGHHGRGGLTPDMDMFSLFEGLMNDEGAYDFERRDEEEIDPGIEKWIPAYHTSQEKVVDPTGGGNGFLGGMTVALARGKGLEDAALWGSVAASFAIEQVGVPELGVDEEGRETWNGAQAGERVEELRKRMLAGEINT</sequence>
<accession>A0A3D8S027</accession>
<dbReference type="InterPro" id="IPR011611">
    <property type="entry name" value="PfkB_dom"/>
</dbReference>
<gene>
    <name evidence="2" type="ORF">BP6252_04295</name>
</gene>
<evidence type="ECO:0000259" key="1">
    <source>
        <dbReference type="Pfam" id="PF00294"/>
    </source>
</evidence>
<reference evidence="2 3" key="1">
    <citation type="journal article" date="2018" name="IMA Fungus">
        <title>IMA Genome-F 9: Draft genome sequence of Annulohypoxylon stygium, Aspergillus mulundensis, Berkeleyomyces basicola (syn. Thielaviopsis basicola), Ceratocystis smalleyi, two Cercospora beticola strains, Coleophoma cylindrospora, Fusarium fracticaudum, Phialophora cf. hyalina, and Morchella septimelata.</title>
        <authorList>
            <person name="Wingfield B.D."/>
            <person name="Bills G.F."/>
            <person name="Dong Y."/>
            <person name="Huang W."/>
            <person name="Nel W.J."/>
            <person name="Swalarsk-Parry B.S."/>
            <person name="Vaghefi N."/>
            <person name="Wilken P.M."/>
            <person name="An Z."/>
            <person name="de Beer Z.W."/>
            <person name="De Vos L."/>
            <person name="Chen L."/>
            <person name="Duong T.A."/>
            <person name="Gao Y."/>
            <person name="Hammerbacher A."/>
            <person name="Kikkert J.R."/>
            <person name="Li Y."/>
            <person name="Li H."/>
            <person name="Li K."/>
            <person name="Li Q."/>
            <person name="Liu X."/>
            <person name="Ma X."/>
            <person name="Naidoo K."/>
            <person name="Pethybridge S.J."/>
            <person name="Sun J."/>
            <person name="Steenkamp E.T."/>
            <person name="van der Nest M.A."/>
            <person name="van Wyk S."/>
            <person name="Wingfield M.J."/>
            <person name="Xiong C."/>
            <person name="Yue Q."/>
            <person name="Zhang X."/>
        </authorList>
    </citation>
    <scope>NUCLEOTIDE SEQUENCE [LARGE SCALE GENOMIC DNA]</scope>
    <source>
        <strain evidence="2 3">BP6252</strain>
    </source>
</reference>
<dbReference type="PANTHER" id="PTHR47098">
    <property type="entry name" value="PROTEIN MAK32"/>
    <property type="match status" value="1"/>
</dbReference>
<dbReference type="Pfam" id="PF00294">
    <property type="entry name" value="PfkB"/>
    <property type="match status" value="1"/>
</dbReference>
<dbReference type="Proteomes" id="UP000256645">
    <property type="component" value="Unassembled WGS sequence"/>
</dbReference>
<feature type="domain" description="Carbohydrate kinase PfkB" evidence="1">
    <location>
        <begin position="319"/>
        <end position="367"/>
    </location>
</feature>
<dbReference type="STRING" id="1849047.A0A3D8S027"/>
<keyword evidence="3" id="KW-1185">Reference proteome</keyword>
<dbReference type="SUPFAM" id="SSF53613">
    <property type="entry name" value="Ribokinase-like"/>
    <property type="match status" value="1"/>
</dbReference>
<protein>
    <recommendedName>
        <fullName evidence="1">Carbohydrate kinase PfkB domain-containing protein</fullName>
    </recommendedName>
</protein>
<organism evidence="2 3">
    <name type="scientific">Coleophoma cylindrospora</name>
    <dbReference type="NCBI Taxonomy" id="1849047"/>
    <lineage>
        <taxon>Eukaryota</taxon>
        <taxon>Fungi</taxon>
        <taxon>Dikarya</taxon>
        <taxon>Ascomycota</taxon>
        <taxon>Pezizomycotina</taxon>
        <taxon>Leotiomycetes</taxon>
        <taxon>Helotiales</taxon>
        <taxon>Dermateaceae</taxon>
        <taxon>Coleophoma</taxon>
    </lineage>
</organism>
<dbReference type="Gene3D" id="3.40.1190.20">
    <property type="match status" value="1"/>
</dbReference>
<comment type="caution">
    <text evidence="2">The sequence shown here is derived from an EMBL/GenBank/DDBJ whole genome shotgun (WGS) entry which is preliminary data.</text>
</comment>
<evidence type="ECO:0000313" key="2">
    <source>
        <dbReference type="EMBL" id="RDW79657.1"/>
    </source>
</evidence>
<dbReference type="InterPro" id="IPR029056">
    <property type="entry name" value="Ribokinase-like"/>
</dbReference>
<dbReference type="PANTHER" id="PTHR47098:SF2">
    <property type="entry name" value="PROTEIN MAK32"/>
    <property type="match status" value="1"/>
</dbReference>
<dbReference type="AlphaFoldDB" id="A0A3D8S027"/>
<evidence type="ECO:0000313" key="3">
    <source>
        <dbReference type="Proteomes" id="UP000256645"/>
    </source>
</evidence>
<dbReference type="OrthoDB" id="497927at2759"/>
<name>A0A3D8S027_9HELO</name>
<proteinExistence type="predicted"/>
<dbReference type="EMBL" id="PDLM01000004">
    <property type="protein sequence ID" value="RDW79657.1"/>
    <property type="molecule type" value="Genomic_DNA"/>
</dbReference>